<dbReference type="InterPro" id="IPR010980">
    <property type="entry name" value="Cyt_c/b562"/>
</dbReference>
<evidence type="ECO:0000256" key="7">
    <source>
        <dbReference type="PIRSR" id="PIRSR000027-2"/>
    </source>
</evidence>
<sequence>MEMNQMMSKLMLTVLLLSVSVGSAAHNGHDHGGSEANKTVIYRQSVFKMMGWHFKAMGKMVQGRAEYDAEDFQRRAKLVHALTQMVAEGFTPNTQDADAETALKDEMWYQKNRFDGLVKELQEASSELAKLPVTADKNELRKPLGRVARTCKQCHDRFRHPL</sequence>
<dbReference type="InterPro" id="IPR002321">
    <property type="entry name" value="Cyt_c_II"/>
</dbReference>
<keyword evidence="3 6" id="KW-0479">Metal-binding</keyword>
<accession>A0A437QCY9</accession>
<protein>
    <submittedName>
        <fullName evidence="9">Cytochrome c</fullName>
    </submittedName>
</protein>
<keyword evidence="1" id="KW-0813">Transport</keyword>
<evidence type="ECO:0000256" key="4">
    <source>
        <dbReference type="ARBA" id="ARBA00022982"/>
    </source>
</evidence>
<dbReference type="GO" id="GO:0020037">
    <property type="term" value="F:heme binding"/>
    <property type="evidence" value="ECO:0007669"/>
    <property type="project" value="InterPro"/>
</dbReference>
<dbReference type="PROSITE" id="PS51009">
    <property type="entry name" value="CYTCII"/>
    <property type="match status" value="1"/>
</dbReference>
<feature type="binding site" description="covalent" evidence="7">
    <location>
        <position position="151"/>
    </location>
    <ligand>
        <name>heme c</name>
        <dbReference type="ChEBI" id="CHEBI:61717"/>
    </ligand>
</feature>
<dbReference type="GO" id="GO:0005506">
    <property type="term" value="F:iron ion binding"/>
    <property type="evidence" value="ECO:0007669"/>
    <property type="project" value="InterPro"/>
</dbReference>
<gene>
    <name evidence="9" type="ORF">EOE65_01705</name>
</gene>
<reference evidence="9 10" key="1">
    <citation type="submission" date="2019-01" db="EMBL/GenBank/DDBJ databases">
        <authorList>
            <person name="Chen W.-M."/>
        </authorList>
    </citation>
    <scope>NUCLEOTIDE SEQUENCE [LARGE SCALE GENOMIC DNA]</scope>
    <source>
        <strain evidence="9 10">HPM-16</strain>
    </source>
</reference>
<keyword evidence="2 7" id="KW-0349">Heme</keyword>
<comment type="caution">
    <text evidence="9">The sequence shown here is derived from an EMBL/GenBank/DDBJ whole genome shotgun (WGS) entry which is preliminary data.</text>
</comment>
<dbReference type="GO" id="GO:0042597">
    <property type="term" value="C:periplasmic space"/>
    <property type="evidence" value="ECO:0007669"/>
    <property type="project" value="InterPro"/>
</dbReference>
<evidence type="ECO:0000256" key="2">
    <source>
        <dbReference type="ARBA" id="ARBA00022617"/>
    </source>
</evidence>
<dbReference type="Proteomes" id="UP000282818">
    <property type="component" value="Unassembled WGS sequence"/>
</dbReference>
<dbReference type="AlphaFoldDB" id="A0A437QCY9"/>
<evidence type="ECO:0000256" key="8">
    <source>
        <dbReference type="SAM" id="SignalP"/>
    </source>
</evidence>
<dbReference type="EMBL" id="SACQ01000001">
    <property type="protein sequence ID" value="RVU32394.1"/>
    <property type="molecule type" value="Genomic_DNA"/>
</dbReference>
<evidence type="ECO:0000256" key="6">
    <source>
        <dbReference type="PIRSR" id="PIRSR000027-1"/>
    </source>
</evidence>
<organism evidence="9 10">
    <name type="scientific">Neptunomonas marina</name>
    <dbReference type="NCBI Taxonomy" id="1815562"/>
    <lineage>
        <taxon>Bacteria</taxon>
        <taxon>Pseudomonadati</taxon>
        <taxon>Pseudomonadota</taxon>
        <taxon>Gammaproteobacteria</taxon>
        <taxon>Oceanospirillales</taxon>
        <taxon>Oceanospirillaceae</taxon>
        <taxon>Neptunomonas</taxon>
    </lineage>
</organism>
<evidence type="ECO:0000313" key="10">
    <source>
        <dbReference type="Proteomes" id="UP000282818"/>
    </source>
</evidence>
<dbReference type="GO" id="GO:0022900">
    <property type="term" value="P:electron transport chain"/>
    <property type="evidence" value="ECO:0007669"/>
    <property type="project" value="InterPro"/>
</dbReference>
<evidence type="ECO:0000256" key="5">
    <source>
        <dbReference type="ARBA" id="ARBA00023004"/>
    </source>
</evidence>
<feature type="chain" id="PRO_5019270948" evidence="8">
    <location>
        <begin position="26"/>
        <end position="162"/>
    </location>
</feature>
<proteinExistence type="predicted"/>
<dbReference type="GO" id="GO:0009055">
    <property type="term" value="F:electron transfer activity"/>
    <property type="evidence" value="ECO:0007669"/>
    <property type="project" value="InterPro"/>
</dbReference>
<dbReference type="PIRSF" id="PIRSF000027">
    <property type="entry name" value="Cytc_c_prime"/>
    <property type="match status" value="1"/>
</dbReference>
<comment type="PTM">
    <text evidence="7">Binds 1 heme group per subunit.</text>
</comment>
<keyword evidence="5 6" id="KW-0408">Iron</keyword>
<evidence type="ECO:0000256" key="3">
    <source>
        <dbReference type="ARBA" id="ARBA00022723"/>
    </source>
</evidence>
<feature type="binding site" description="axial binding residue" evidence="6">
    <location>
        <position position="155"/>
    </location>
    <ligand>
        <name>heme c</name>
        <dbReference type="ChEBI" id="CHEBI:61717"/>
    </ligand>
    <ligandPart>
        <name>Fe</name>
        <dbReference type="ChEBI" id="CHEBI:18248"/>
    </ligandPart>
</feature>
<feature type="signal peptide" evidence="8">
    <location>
        <begin position="1"/>
        <end position="25"/>
    </location>
</feature>
<feature type="binding site" description="covalent" evidence="7">
    <location>
        <position position="154"/>
    </location>
    <ligand>
        <name>heme c</name>
        <dbReference type="ChEBI" id="CHEBI:61717"/>
    </ligand>
</feature>
<keyword evidence="10" id="KW-1185">Reference proteome</keyword>
<evidence type="ECO:0000313" key="9">
    <source>
        <dbReference type="EMBL" id="RVU32394.1"/>
    </source>
</evidence>
<evidence type="ECO:0000256" key="1">
    <source>
        <dbReference type="ARBA" id="ARBA00022448"/>
    </source>
</evidence>
<dbReference type="Gene3D" id="1.20.120.10">
    <property type="entry name" value="Cytochrome c/b562"/>
    <property type="match status" value="1"/>
</dbReference>
<dbReference type="Pfam" id="PF01322">
    <property type="entry name" value="Cytochrom_C_2"/>
    <property type="match status" value="1"/>
</dbReference>
<name>A0A437QCY9_9GAMM</name>
<dbReference type="InterPro" id="IPR012127">
    <property type="entry name" value="Cyt_c_prime"/>
</dbReference>
<keyword evidence="4" id="KW-0249">Electron transport</keyword>
<dbReference type="SUPFAM" id="SSF47175">
    <property type="entry name" value="Cytochromes"/>
    <property type="match status" value="1"/>
</dbReference>
<keyword evidence="8" id="KW-0732">Signal</keyword>